<proteinExistence type="predicted"/>
<dbReference type="Proteomes" id="UP001231649">
    <property type="component" value="Chromosome 4"/>
</dbReference>
<name>A0ACC2QKX3_9NEOP</name>
<comment type="caution">
    <text evidence="1">The sequence shown here is derived from an EMBL/GenBank/DDBJ whole genome shotgun (WGS) entry which is preliminary data.</text>
</comment>
<organism evidence="1 2">
    <name type="scientific">Mythimna loreyi</name>
    <dbReference type="NCBI Taxonomy" id="667449"/>
    <lineage>
        <taxon>Eukaryota</taxon>
        <taxon>Metazoa</taxon>
        <taxon>Ecdysozoa</taxon>
        <taxon>Arthropoda</taxon>
        <taxon>Hexapoda</taxon>
        <taxon>Insecta</taxon>
        <taxon>Pterygota</taxon>
        <taxon>Neoptera</taxon>
        <taxon>Endopterygota</taxon>
        <taxon>Lepidoptera</taxon>
        <taxon>Glossata</taxon>
        <taxon>Ditrysia</taxon>
        <taxon>Noctuoidea</taxon>
        <taxon>Noctuidae</taxon>
        <taxon>Noctuinae</taxon>
        <taxon>Hadenini</taxon>
        <taxon>Mythimna</taxon>
    </lineage>
</organism>
<evidence type="ECO:0000313" key="1">
    <source>
        <dbReference type="EMBL" id="KAJ8716249.1"/>
    </source>
</evidence>
<protein>
    <submittedName>
        <fullName evidence="1">Uncharacterized protein</fullName>
    </submittedName>
</protein>
<gene>
    <name evidence="1" type="ORF">PYW08_013534</name>
</gene>
<reference evidence="1" key="1">
    <citation type="submission" date="2023-03" db="EMBL/GenBank/DDBJ databases">
        <title>Chromosome-level genomes of two armyworms, Mythimna separata and Mythimna loreyi, provide insights into the biosynthesis and reception of sex pheromones.</title>
        <authorList>
            <person name="Zhao H."/>
        </authorList>
    </citation>
    <scope>NUCLEOTIDE SEQUENCE</scope>
    <source>
        <strain evidence="1">BeijingLab</strain>
    </source>
</reference>
<keyword evidence="2" id="KW-1185">Reference proteome</keyword>
<evidence type="ECO:0000313" key="2">
    <source>
        <dbReference type="Proteomes" id="UP001231649"/>
    </source>
</evidence>
<sequence length="534" mass="60385">MMEELVVETEQGKIKGRVLKNFENFEYCSFKGIPYAKPPVGELRFCVPQPPDSWEGIRDGTKDCNVCAQFDKEENGIKGDEDCLYLNVYTPKSFTLGESLPVMFFLHGGGFLFGNGTDDSAHGPDYLIHKKVVIVSINYRLGILGFLSLDIKEAPGNMGLRDQVQALKWVQRNIKHFGGNPNNVTIFGISAGAASVEYLLLSPMAKGLFHRAIAQSGSSLLHWAHEHSNNIRYLASKIPTVQGVGIKDNYQLLQYLKKMSTKDLITESMVVLSAIRPKGGLYFGFVPTVEKPGDWEPFLSKTPYDLLLKGEFYKVPYITGFCSREGLLMISHCKPTLDKFMEEKVFTNYVPFDLDVAEAKDIEFKLMKNYLDGDKLYPDLDAFAIDFFSDVDFIGGIYVSATLIAKHNPQVYMYEFCYDGGLNYIKKCFNIERPGASHGDDGGYIVRSDKLKGPITDMDSVVRNTMTQMWANFASCGDPSPRQDFLVSTKWDPIGETGVACLVIDKNIRMKYEVYPQRMKFFEEIYQRKRKTFN</sequence>
<dbReference type="EMBL" id="CM056780">
    <property type="protein sequence ID" value="KAJ8716249.1"/>
    <property type="molecule type" value="Genomic_DNA"/>
</dbReference>
<accession>A0ACC2QKX3</accession>